<protein>
    <submittedName>
        <fullName evidence="1">Uncharacterized protein</fullName>
    </submittedName>
</protein>
<proteinExistence type="predicted"/>
<evidence type="ECO:0000313" key="1">
    <source>
        <dbReference type="EMBL" id="KAH7663019.1"/>
    </source>
</evidence>
<dbReference type="EMBL" id="CM037024">
    <property type="protein sequence ID" value="KAH7663019.1"/>
    <property type="molecule type" value="Genomic_DNA"/>
</dbReference>
<name>A0ACB7UQW1_DIOAL</name>
<sequence>MARAEHLETLVPEERIQGEAMDDDDDSGEEREVQELEREIKDLAQRILDSRRSMPDRLSQALASRLLALRPPLPSIAIPETAGQSQLSEPLAGADQEMLQKLHSFSDKTSQNVSAMPALLKRMNDCIARIDKLDEYNVGIHSVFKQK</sequence>
<accession>A0ACB7UQW1</accession>
<evidence type="ECO:0000313" key="2">
    <source>
        <dbReference type="Proteomes" id="UP000827976"/>
    </source>
</evidence>
<reference evidence="2" key="1">
    <citation type="journal article" date="2022" name="Nat. Commun.">
        <title>Chromosome evolution and the genetic basis of agronomically important traits in greater yam.</title>
        <authorList>
            <person name="Bredeson J.V."/>
            <person name="Lyons J.B."/>
            <person name="Oniyinde I.O."/>
            <person name="Okereke N.R."/>
            <person name="Kolade O."/>
            <person name="Nnabue I."/>
            <person name="Nwadili C.O."/>
            <person name="Hribova E."/>
            <person name="Parker M."/>
            <person name="Nwogha J."/>
            <person name="Shu S."/>
            <person name="Carlson J."/>
            <person name="Kariba R."/>
            <person name="Muthemba S."/>
            <person name="Knop K."/>
            <person name="Barton G.J."/>
            <person name="Sherwood A.V."/>
            <person name="Lopez-Montes A."/>
            <person name="Asiedu R."/>
            <person name="Jamnadass R."/>
            <person name="Muchugi A."/>
            <person name="Goodstein D."/>
            <person name="Egesi C.N."/>
            <person name="Featherston J."/>
            <person name="Asfaw A."/>
            <person name="Simpson G.G."/>
            <person name="Dolezel J."/>
            <person name="Hendre P.S."/>
            <person name="Van Deynze A."/>
            <person name="Kumar P.L."/>
            <person name="Obidiegwu J.E."/>
            <person name="Bhattacharjee R."/>
            <person name="Rokhsar D.S."/>
        </authorList>
    </citation>
    <scope>NUCLEOTIDE SEQUENCE [LARGE SCALE GENOMIC DNA]</scope>
    <source>
        <strain evidence="2">cv. TDa95/00328</strain>
    </source>
</reference>
<keyword evidence="2" id="KW-1185">Reference proteome</keyword>
<organism evidence="1 2">
    <name type="scientific">Dioscorea alata</name>
    <name type="common">Purple yam</name>
    <dbReference type="NCBI Taxonomy" id="55571"/>
    <lineage>
        <taxon>Eukaryota</taxon>
        <taxon>Viridiplantae</taxon>
        <taxon>Streptophyta</taxon>
        <taxon>Embryophyta</taxon>
        <taxon>Tracheophyta</taxon>
        <taxon>Spermatophyta</taxon>
        <taxon>Magnoliopsida</taxon>
        <taxon>Liliopsida</taxon>
        <taxon>Dioscoreales</taxon>
        <taxon>Dioscoreaceae</taxon>
        <taxon>Dioscorea</taxon>
    </lineage>
</organism>
<gene>
    <name evidence="1" type="ORF">IHE45_14G025500</name>
</gene>
<comment type="caution">
    <text evidence="1">The sequence shown here is derived from an EMBL/GenBank/DDBJ whole genome shotgun (WGS) entry which is preliminary data.</text>
</comment>
<dbReference type="Proteomes" id="UP000827976">
    <property type="component" value="Chromosome 14"/>
</dbReference>